<protein>
    <submittedName>
        <fullName evidence="1">Molybdopterin synthase catalytic subunit MoaE</fullName>
    </submittedName>
</protein>
<organism evidence="1 2">
    <name type="scientific">Bacillus carboniphilus</name>
    <dbReference type="NCBI Taxonomy" id="86663"/>
    <lineage>
        <taxon>Bacteria</taxon>
        <taxon>Bacillati</taxon>
        <taxon>Bacillota</taxon>
        <taxon>Bacilli</taxon>
        <taxon>Bacillales</taxon>
        <taxon>Bacillaceae</taxon>
        <taxon>Bacillus</taxon>
    </lineage>
</organism>
<dbReference type="Proteomes" id="UP001500782">
    <property type="component" value="Unassembled WGS sequence"/>
</dbReference>
<dbReference type="InterPro" id="IPR003448">
    <property type="entry name" value="Mopterin_biosynth_MoaE"/>
</dbReference>
<dbReference type="PANTHER" id="PTHR23404">
    <property type="entry name" value="MOLYBDOPTERIN SYNTHASE RELATED"/>
    <property type="match status" value="1"/>
</dbReference>
<dbReference type="RefSeq" id="WP_343797633.1">
    <property type="nucleotide sequence ID" value="NZ_BAAADJ010000014.1"/>
</dbReference>
<accession>A0ABN0W4Y6</accession>
<dbReference type="Pfam" id="PF02391">
    <property type="entry name" value="MoaE"/>
    <property type="match status" value="1"/>
</dbReference>
<keyword evidence="2" id="KW-1185">Reference proteome</keyword>
<reference evidence="1 2" key="1">
    <citation type="journal article" date="2019" name="Int. J. Syst. Evol. Microbiol.">
        <title>The Global Catalogue of Microorganisms (GCM) 10K type strain sequencing project: providing services to taxonomists for standard genome sequencing and annotation.</title>
        <authorList>
            <consortium name="The Broad Institute Genomics Platform"/>
            <consortium name="The Broad Institute Genome Sequencing Center for Infectious Disease"/>
            <person name="Wu L."/>
            <person name="Ma J."/>
        </authorList>
    </citation>
    <scope>NUCLEOTIDE SEQUENCE [LARGE SCALE GENOMIC DNA]</scope>
    <source>
        <strain evidence="1 2">JCM 9731</strain>
    </source>
</reference>
<gene>
    <name evidence="1" type="primary">moaE</name>
    <name evidence="1" type="ORF">GCM10008967_14020</name>
</gene>
<comment type="caution">
    <text evidence="1">The sequence shown here is derived from an EMBL/GenBank/DDBJ whole genome shotgun (WGS) entry which is preliminary data.</text>
</comment>
<dbReference type="CDD" id="cd00756">
    <property type="entry name" value="MoaE"/>
    <property type="match status" value="1"/>
</dbReference>
<sequence length="155" mass="17785">MKGHFNITEEPIQIESVVRQVIHPNAGAVNTFIGTVRELTHGKKTLYLQYEAYVTMAEKKLGEIGDEIKKKYPDSRVAITHRIGRLEITDIAVVIAVSTPHRAESYEASRYAIERLKEIVPIWKKEHWEDGEKWIGNQKETVAYVSGEPRGEIEW</sequence>
<name>A0ABN0W4Y6_9BACI</name>
<dbReference type="Gene3D" id="3.90.1170.40">
    <property type="entry name" value="Molybdopterin biosynthesis MoaE subunit"/>
    <property type="match status" value="1"/>
</dbReference>
<dbReference type="EMBL" id="BAAADJ010000014">
    <property type="protein sequence ID" value="GAA0324648.1"/>
    <property type="molecule type" value="Genomic_DNA"/>
</dbReference>
<proteinExistence type="predicted"/>
<dbReference type="InterPro" id="IPR036563">
    <property type="entry name" value="MoaE_sf"/>
</dbReference>
<dbReference type="SUPFAM" id="SSF54690">
    <property type="entry name" value="Molybdopterin synthase subunit MoaE"/>
    <property type="match status" value="1"/>
</dbReference>
<evidence type="ECO:0000313" key="2">
    <source>
        <dbReference type="Proteomes" id="UP001500782"/>
    </source>
</evidence>
<evidence type="ECO:0000313" key="1">
    <source>
        <dbReference type="EMBL" id="GAA0324648.1"/>
    </source>
</evidence>